<name>A0AAD2Z9I4_YEREN</name>
<evidence type="ECO:0000313" key="2">
    <source>
        <dbReference type="EMBL" id="ELI8104587.1"/>
    </source>
</evidence>
<evidence type="ECO:0000313" key="3">
    <source>
        <dbReference type="Proteomes" id="UP001182355"/>
    </source>
</evidence>
<feature type="domain" description="IrrE N-terminal-like" evidence="1">
    <location>
        <begin position="167"/>
        <end position="291"/>
    </location>
</feature>
<sequence length="379" mass="42357">MAVVEFQLSKTMIDWIANAEGVTTHALAGLLMPKKQDKFMNGVVTKGAAEKLARMGGIPFGYLFLDTPPKARKIDIPDLRQSPDSIELSKDFFDTYEDIKYKLEWYKDYLQEFGVDNEKDFIGRFTIRSEVVDVAADIAKTIGLDLKNILPTVNKESYFSAASALVESVGILVFKNGIVKSNTRRPLDTSEFRGFCIIDPIVPAVFINGADAFAAQTFTLFHEVAHLWVGKDGVSNWDFDNKIEAFCNKVAAEILMPTVHFIEKWEREISNGMDEVHANEGVSRFFRVSAYASAIKAKSLGLIDNDSFLFIKGISSKAKKENKNGANPYAVYPHRNSPKITDAILSASITRSLPLREAANMLNIKTNTVMELYKKRNAK</sequence>
<comment type="caution">
    <text evidence="2">The sequence shown here is derived from an EMBL/GenBank/DDBJ whole genome shotgun (WGS) entry which is preliminary data.</text>
</comment>
<evidence type="ECO:0000259" key="1">
    <source>
        <dbReference type="Pfam" id="PF06114"/>
    </source>
</evidence>
<gene>
    <name evidence="2" type="ORF">RSF11_004365</name>
</gene>
<dbReference type="Pfam" id="PF06114">
    <property type="entry name" value="Peptidase_M78"/>
    <property type="match status" value="1"/>
</dbReference>
<proteinExistence type="predicted"/>
<dbReference type="InterPro" id="IPR052345">
    <property type="entry name" value="Rad_response_metalloprotease"/>
</dbReference>
<dbReference type="InterPro" id="IPR010359">
    <property type="entry name" value="IrrE_HExxH"/>
</dbReference>
<reference evidence="2" key="1">
    <citation type="submission" date="2023-02" db="EMBL/GenBank/DDBJ databases">
        <authorList>
            <person name="Ashton P.M."/>
            <person name="Dallman T."/>
            <person name="Nair S."/>
            <person name="De Pinna E."/>
            <person name="Peters T."/>
            <person name="Grant K."/>
        </authorList>
    </citation>
    <scope>NUCLEOTIDE SEQUENCE</scope>
    <source>
        <strain evidence="2">01103883</strain>
    </source>
</reference>
<dbReference type="Gene3D" id="1.10.10.2910">
    <property type="match status" value="1"/>
</dbReference>
<accession>A0AAD2Z9I4</accession>
<dbReference type="Proteomes" id="UP001182355">
    <property type="component" value="Unassembled WGS sequence"/>
</dbReference>
<dbReference type="PANTHER" id="PTHR43236:SF2">
    <property type="entry name" value="BLL0069 PROTEIN"/>
    <property type="match status" value="1"/>
</dbReference>
<dbReference type="RefSeq" id="WP_050322445.1">
    <property type="nucleotide sequence ID" value="NZ_CFLA01000048.1"/>
</dbReference>
<dbReference type="AlphaFoldDB" id="A0AAD2Z9I4"/>
<dbReference type="EMBL" id="ABNAVX010000054">
    <property type="protein sequence ID" value="ELI8104587.1"/>
    <property type="molecule type" value="Genomic_DNA"/>
</dbReference>
<organism evidence="2 3">
    <name type="scientific">Yersinia enterocolitica</name>
    <dbReference type="NCBI Taxonomy" id="630"/>
    <lineage>
        <taxon>Bacteria</taxon>
        <taxon>Pseudomonadati</taxon>
        <taxon>Pseudomonadota</taxon>
        <taxon>Gammaproteobacteria</taxon>
        <taxon>Enterobacterales</taxon>
        <taxon>Yersiniaceae</taxon>
        <taxon>Yersinia</taxon>
    </lineage>
</organism>
<dbReference type="PANTHER" id="PTHR43236">
    <property type="entry name" value="ANTITOXIN HIGA1"/>
    <property type="match status" value="1"/>
</dbReference>
<protein>
    <submittedName>
        <fullName evidence="2">ImmA/IrrE family metallo-endopeptidase</fullName>
    </submittedName>
</protein>